<name>A0AAF3EHU6_9BILA</name>
<dbReference type="Proteomes" id="UP000887575">
    <property type="component" value="Unassembled WGS sequence"/>
</dbReference>
<feature type="region of interest" description="Disordered" evidence="1">
    <location>
        <begin position="401"/>
        <end position="465"/>
    </location>
</feature>
<evidence type="ECO:0000256" key="1">
    <source>
        <dbReference type="SAM" id="MobiDB-lite"/>
    </source>
</evidence>
<accession>A0AAF3EHU6</accession>
<keyword evidence="2" id="KW-1185">Reference proteome</keyword>
<feature type="compositionally biased region" description="Polar residues" evidence="1">
    <location>
        <begin position="456"/>
        <end position="465"/>
    </location>
</feature>
<feature type="compositionally biased region" description="Basic and acidic residues" evidence="1">
    <location>
        <begin position="440"/>
        <end position="452"/>
    </location>
</feature>
<protein>
    <submittedName>
        <fullName evidence="3">Uncharacterized protein</fullName>
    </submittedName>
</protein>
<dbReference type="AlphaFoldDB" id="A0AAF3EHU6"/>
<evidence type="ECO:0000313" key="3">
    <source>
        <dbReference type="WBParaSite" id="MBELARI_LOCUS13575"/>
    </source>
</evidence>
<organism evidence="2 3">
    <name type="scientific">Mesorhabditis belari</name>
    <dbReference type="NCBI Taxonomy" id="2138241"/>
    <lineage>
        <taxon>Eukaryota</taxon>
        <taxon>Metazoa</taxon>
        <taxon>Ecdysozoa</taxon>
        <taxon>Nematoda</taxon>
        <taxon>Chromadorea</taxon>
        <taxon>Rhabditida</taxon>
        <taxon>Rhabditina</taxon>
        <taxon>Rhabditomorpha</taxon>
        <taxon>Rhabditoidea</taxon>
        <taxon>Rhabditidae</taxon>
        <taxon>Mesorhabditinae</taxon>
        <taxon>Mesorhabditis</taxon>
    </lineage>
</organism>
<feature type="compositionally biased region" description="Basic and acidic residues" evidence="1">
    <location>
        <begin position="401"/>
        <end position="424"/>
    </location>
</feature>
<evidence type="ECO:0000313" key="2">
    <source>
        <dbReference type="Proteomes" id="UP000887575"/>
    </source>
</evidence>
<proteinExistence type="predicted"/>
<dbReference type="WBParaSite" id="MBELARI_LOCUS13575">
    <property type="protein sequence ID" value="MBELARI_LOCUS13575"/>
    <property type="gene ID" value="MBELARI_LOCUS13575"/>
</dbReference>
<reference evidence="3" key="1">
    <citation type="submission" date="2024-02" db="UniProtKB">
        <authorList>
            <consortium name="WormBaseParasite"/>
        </authorList>
    </citation>
    <scope>IDENTIFICATION</scope>
</reference>
<sequence length="465" mass="52567">MSEAIETNDIQKCLIGVHKNSALVANISVAGITNACYFYETDVVAAEKASTVILDQGSRIPEWLGLQRGANCKGLRLFYSSVFYEEEEGFVKKKIRIAVRIVGDRLQIFFPPRIRSDIIRAAPLDPTMIQVDQIRYVKLQLSSFRAIFSKSVNFSSNDSFCGNSENQCFRRHPTISSFFQYREHVFVLIRDMREFQLRYLMLKMDPNTGIPTAELVDTDVRIPIDVLPHFYDTQLNMFDHGGRIYLMVSNEKDLGKPNKNLLLIDFDLLLQKIVTTSNAFQALPDHLDPLVATHEFAASFNGTLVLLRIASGCGPFFGIPTFADNNWLDGIDFGNFSTSRRPLDAIYPKNDVPRLPPRDKNATTIVWGIFSSVFLTIMALRMTPTFVTHIMNHFESTAEAKADKHGELGSPDAKDPNYPRRVEYPEVTSGDYPRKTGYPKTKDSDGYPKTKDSNGCPKTQETQEN</sequence>